<feature type="compositionally biased region" description="Low complexity" evidence="1">
    <location>
        <begin position="148"/>
        <end position="174"/>
    </location>
</feature>
<dbReference type="EMBL" id="WHVB01000050">
    <property type="protein sequence ID" value="KAF8464991.1"/>
    <property type="molecule type" value="Genomic_DNA"/>
</dbReference>
<keyword evidence="2" id="KW-0732">Signal</keyword>
<reference evidence="3" key="2">
    <citation type="journal article" date="2020" name="Nat. Commun.">
        <title>Large-scale genome sequencing of mycorrhizal fungi provides insights into the early evolution of symbiotic traits.</title>
        <authorList>
            <person name="Miyauchi S."/>
            <person name="Kiss E."/>
            <person name="Kuo A."/>
            <person name="Drula E."/>
            <person name="Kohler A."/>
            <person name="Sanchez-Garcia M."/>
            <person name="Morin E."/>
            <person name="Andreopoulos B."/>
            <person name="Barry K.W."/>
            <person name="Bonito G."/>
            <person name="Buee M."/>
            <person name="Carver A."/>
            <person name="Chen C."/>
            <person name="Cichocki N."/>
            <person name="Clum A."/>
            <person name="Culley D."/>
            <person name="Crous P.W."/>
            <person name="Fauchery L."/>
            <person name="Girlanda M."/>
            <person name="Hayes R.D."/>
            <person name="Keri Z."/>
            <person name="LaButti K."/>
            <person name="Lipzen A."/>
            <person name="Lombard V."/>
            <person name="Magnuson J."/>
            <person name="Maillard F."/>
            <person name="Murat C."/>
            <person name="Nolan M."/>
            <person name="Ohm R.A."/>
            <person name="Pangilinan J."/>
            <person name="Pereira M.F."/>
            <person name="Perotto S."/>
            <person name="Peter M."/>
            <person name="Pfister S."/>
            <person name="Riley R."/>
            <person name="Sitrit Y."/>
            <person name="Stielow J.B."/>
            <person name="Szollosi G."/>
            <person name="Zifcakova L."/>
            <person name="Stursova M."/>
            <person name="Spatafora J.W."/>
            <person name="Tedersoo L."/>
            <person name="Vaario L.M."/>
            <person name="Yamada A."/>
            <person name="Yan M."/>
            <person name="Wang P."/>
            <person name="Xu J."/>
            <person name="Bruns T."/>
            <person name="Baldrian P."/>
            <person name="Vilgalys R."/>
            <person name="Dunand C."/>
            <person name="Henrissat B."/>
            <person name="Grigoriev I.V."/>
            <person name="Hibbett D."/>
            <person name="Nagy L.G."/>
            <person name="Martin F.M."/>
        </authorList>
    </citation>
    <scope>NUCLEOTIDE SEQUENCE</scope>
    <source>
        <strain evidence="3">Prilba</strain>
    </source>
</reference>
<protein>
    <submittedName>
        <fullName evidence="3">Uncharacterized protein</fullName>
    </submittedName>
</protein>
<dbReference type="AlphaFoldDB" id="A0A9P5MPL6"/>
<evidence type="ECO:0000313" key="3">
    <source>
        <dbReference type="EMBL" id="KAF8464991.1"/>
    </source>
</evidence>
<evidence type="ECO:0000256" key="1">
    <source>
        <dbReference type="SAM" id="MobiDB-lite"/>
    </source>
</evidence>
<feature type="signal peptide" evidence="2">
    <location>
        <begin position="1"/>
        <end position="20"/>
    </location>
</feature>
<sequence length="297" mass="30010">MKFLFDFVPLGILAATAVSSFPVTQRDVNEALVPPFGFSSGLNPTGTGDCDGAVKGSNGQPIKIPCDCPPDRATFIKILNANVAAGHVLNNPSVPISFPEDNSKASQLARLNAASVTLQNLNGSGKGCPIVSTTFQAQAAAINAGSQPAPLASPSVPSPSLTPTINNASTHPASSASSSIEALAPQLGFSAGKNPTGTGNCDGAINGADGKPIQVPCACPPDQTTFDQHLLADVLAGHAVNNPTVKVTFPTDNTVASQLARVDTALVTLQNLNGPGKGCPAVSTTLATQQAALLKQL</sequence>
<name>A0A9P5MPL6_9AGAM</name>
<keyword evidence="4" id="KW-1185">Reference proteome</keyword>
<feature type="region of interest" description="Disordered" evidence="1">
    <location>
        <begin position="146"/>
        <end position="174"/>
    </location>
</feature>
<organism evidence="3 4">
    <name type="scientific">Russula ochroleuca</name>
    <dbReference type="NCBI Taxonomy" id="152965"/>
    <lineage>
        <taxon>Eukaryota</taxon>
        <taxon>Fungi</taxon>
        <taxon>Dikarya</taxon>
        <taxon>Basidiomycota</taxon>
        <taxon>Agaricomycotina</taxon>
        <taxon>Agaricomycetes</taxon>
        <taxon>Russulales</taxon>
        <taxon>Russulaceae</taxon>
        <taxon>Russula</taxon>
    </lineage>
</organism>
<gene>
    <name evidence="3" type="ORF">DFH94DRAFT_796240</name>
</gene>
<reference evidence="3" key="1">
    <citation type="submission" date="2019-10" db="EMBL/GenBank/DDBJ databases">
        <authorList>
            <consortium name="DOE Joint Genome Institute"/>
            <person name="Kuo A."/>
            <person name="Miyauchi S."/>
            <person name="Kiss E."/>
            <person name="Drula E."/>
            <person name="Kohler A."/>
            <person name="Sanchez-Garcia M."/>
            <person name="Andreopoulos B."/>
            <person name="Barry K.W."/>
            <person name="Bonito G."/>
            <person name="Buee M."/>
            <person name="Carver A."/>
            <person name="Chen C."/>
            <person name="Cichocki N."/>
            <person name="Clum A."/>
            <person name="Culley D."/>
            <person name="Crous P.W."/>
            <person name="Fauchery L."/>
            <person name="Girlanda M."/>
            <person name="Hayes R."/>
            <person name="Keri Z."/>
            <person name="LaButti K."/>
            <person name="Lipzen A."/>
            <person name="Lombard V."/>
            <person name="Magnuson J."/>
            <person name="Maillard F."/>
            <person name="Morin E."/>
            <person name="Murat C."/>
            <person name="Nolan M."/>
            <person name="Ohm R."/>
            <person name="Pangilinan J."/>
            <person name="Pereira M."/>
            <person name="Perotto S."/>
            <person name="Peter M."/>
            <person name="Riley R."/>
            <person name="Sitrit Y."/>
            <person name="Stielow B."/>
            <person name="Szollosi G."/>
            <person name="Zifcakova L."/>
            <person name="Stursova M."/>
            <person name="Spatafora J.W."/>
            <person name="Tedersoo L."/>
            <person name="Vaario L.-M."/>
            <person name="Yamada A."/>
            <person name="Yan M."/>
            <person name="Wang P."/>
            <person name="Xu J."/>
            <person name="Bruns T."/>
            <person name="Baldrian P."/>
            <person name="Vilgalys R."/>
            <person name="Henrissat B."/>
            <person name="Grigoriev I.V."/>
            <person name="Hibbett D."/>
            <person name="Nagy L.G."/>
            <person name="Martin F.M."/>
        </authorList>
    </citation>
    <scope>NUCLEOTIDE SEQUENCE</scope>
    <source>
        <strain evidence="3">Prilba</strain>
    </source>
</reference>
<evidence type="ECO:0000313" key="4">
    <source>
        <dbReference type="Proteomes" id="UP000759537"/>
    </source>
</evidence>
<proteinExistence type="predicted"/>
<comment type="caution">
    <text evidence="3">The sequence shown here is derived from an EMBL/GenBank/DDBJ whole genome shotgun (WGS) entry which is preliminary data.</text>
</comment>
<evidence type="ECO:0000256" key="2">
    <source>
        <dbReference type="SAM" id="SignalP"/>
    </source>
</evidence>
<accession>A0A9P5MPL6</accession>
<dbReference type="Proteomes" id="UP000759537">
    <property type="component" value="Unassembled WGS sequence"/>
</dbReference>
<feature type="chain" id="PRO_5040291803" evidence="2">
    <location>
        <begin position="21"/>
        <end position="297"/>
    </location>
</feature>
<dbReference type="OrthoDB" id="2140240at2759"/>